<dbReference type="InterPro" id="IPR051686">
    <property type="entry name" value="Lipoprotein_DolP"/>
</dbReference>
<evidence type="ECO:0000313" key="4">
    <source>
        <dbReference type="Proteomes" id="UP001629230"/>
    </source>
</evidence>
<evidence type="ECO:0000256" key="1">
    <source>
        <dbReference type="SAM" id="MobiDB-lite"/>
    </source>
</evidence>
<accession>A0ABW9AYI9</accession>
<feature type="domain" description="BON" evidence="2">
    <location>
        <begin position="16"/>
        <end position="84"/>
    </location>
</feature>
<reference evidence="3 4" key="1">
    <citation type="journal article" date="2024" name="Chem. Sci.">
        <title>Discovery of megapolipeptins by genome mining of a Burkholderiales bacteria collection.</title>
        <authorList>
            <person name="Paulo B.S."/>
            <person name="Recchia M.J.J."/>
            <person name="Lee S."/>
            <person name="Fergusson C.H."/>
            <person name="Romanowski S.B."/>
            <person name="Hernandez A."/>
            <person name="Krull N."/>
            <person name="Liu D.Y."/>
            <person name="Cavanagh H."/>
            <person name="Bos A."/>
            <person name="Gray C.A."/>
            <person name="Murphy B.T."/>
            <person name="Linington R.G."/>
            <person name="Eustaquio A.S."/>
        </authorList>
    </citation>
    <scope>NUCLEOTIDE SEQUENCE [LARGE SCALE GENOMIC DNA]</scope>
    <source>
        <strain evidence="3 4">RL17-350-BIC-A</strain>
    </source>
</reference>
<dbReference type="Gene3D" id="3.30.1340.30">
    <property type="match status" value="1"/>
</dbReference>
<dbReference type="Proteomes" id="UP001629230">
    <property type="component" value="Unassembled WGS sequence"/>
</dbReference>
<evidence type="ECO:0000313" key="3">
    <source>
        <dbReference type="EMBL" id="MFM0005637.1"/>
    </source>
</evidence>
<organism evidence="3 4">
    <name type="scientific">Paraburkholderia dipogonis</name>
    <dbReference type="NCBI Taxonomy" id="1211383"/>
    <lineage>
        <taxon>Bacteria</taxon>
        <taxon>Pseudomonadati</taxon>
        <taxon>Pseudomonadota</taxon>
        <taxon>Betaproteobacteria</taxon>
        <taxon>Burkholderiales</taxon>
        <taxon>Burkholderiaceae</taxon>
        <taxon>Paraburkholderia</taxon>
    </lineage>
</organism>
<dbReference type="RefSeq" id="WP_408180386.1">
    <property type="nucleotide sequence ID" value="NZ_JAQQEZ010000031.1"/>
</dbReference>
<dbReference type="PANTHER" id="PTHR34606">
    <property type="entry name" value="BON DOMAIN-CONTAINING PROTEIN"/>
    <property type="match status" value="1"/>
</dbReference>
<sequence>MSTAKSASQVPTSKSADRALQKRVRAALTKAKDVTASNITVRAHGGAVILEGSVPDQDDIDKAAAVAKGVSGVTSVKNVLTVRSPGQ</sequence>
<proteinExistence type="predicted"/>
<dbReference type="EMBL" id="JAQQEZ010000031">
    <property type="protein sequence ID" value="MFM0005637.1"/>
    <property type="molecule type" value="Genomic_DNA"/>
</dbReference>
<keyword evidence="4" id="KW-1185">Reference proteome</keyword>
<comment type="caution">
    <text evidence="3">The sequence shown here is derived from an EMBL/GenBank/DDBJ whole genome shotgun (WGS) entry which is preliminary data.</text>
</comment>
<feature type="region of interest" description="Disordered" evidence="1">
    <location>
        <begin position="1"/>
        <end position="20"/>
    </location>
</feature>
<dbReference type="Pfam" id="PF04972">
    <property type="entry name" value="BON"/>
    <property type="match status" value="1"/>
</dbReference>
<dbReference type="SMART" id="SM00749">
    <property type="entry name" value="BON"/>
    <property type="match status" value="1"/>
</dbReference>
<feature type="compositionally biased region" description="Polar residues" evidence="1">
    <location>
        <begin position="1"/>
        <end position="14"/>
    </location>
</feature>
<protein>
    <submittedName>
        <fullName evidence="3">BON domain-containing protein</fullName>
    </submittedName>
</protein>
<dbReference type="PROSITE" id="PS50914">
    <property type="entry name" value="BON"/>
    <property type="match status" value="1"/>
</dbReference>
<dbReference type="InterPro" id="IPR007055">
    <property type="entry name" value="BON_dom"/>
</dbReference>
<dbReference type="PANTHER" id="PTHR34606:SF15">
    <property type="entry name" value="BON DOMAIN-CONTAINING PROTEIN"/>
    <property type="match status" value="1"/>
</dbReference>
<dbReference type="InterPro" id="IPR014004">
    <property type="entry name" value="Transpt-assoc_nodulatn_dom_bac"/>
</dbReference>
<name>A0ABW9AYI9_9BURK</name>
<gene>
    <name evidence="3" type="ORF">PQR57_32130</name>
</gene>
<evidence type="ECO:0000259" key="2">
    <source>
        <dbReference type="PROSITE" id="PS50914"/>
    </source>
</evidence>